<dbReference type="Pfam" id="PF10067">
    <property type="entry name" value="DUF2306"/>
    <property type="match status" value="1"/>
</dbReference>
<reference evidence="1 2" key="1">
    <citation type="submission" date="2024-09" db="EMBL/GenBank/DDBJ databases">
        <authorList>
            <person name="Sun Q."/>
            <person name="Mori K."/>
        </authorList>
    </citation>
    <scope>NUCLEOTIDE SEQUENCE [LARGE SCALE GENOMIC DNA]</scope>
    <source>
        <strain evidence="1 2">JCM 11201</strain>
    </source>
</reference>
<dbReference type="Proteomes" id="UP001589609">
    <property type="component" value="Unassembled WGS sequence"/>
</dbReference>
<dbReference type="RefSeq" id="WP_379948433.1">
    <property type="nucleotide sequence ID" value="NZ_JBHMAF010000020.1"/>
</dbReference>
<evidence type="ECO:0000313" key="1">
    <source>
        <dbReference type="EMBL" id="MFB9758041.1"/>
    </source>
</evidence>
<comment type="caution">
    <text evidence="1">The sequence shown here is derived from an EMBL/GenBank/DDBJ whole genome shotgun (WGS) entry which is preliminary data.</text>
</comment>
<keyword evidence="2" id="KW-1185">Reference proteome</keyword>
<dbReference type="EMBL" id="JBHMAF010000020">
    <property type="protein sequence ID" value="MFB9758041.1"/>
    <property type="molecule type" value="Genomic_DNA"/>
</dbReference>
<name>A0ABV5WBR7_9BACI</name>
<evidence type="ECO:0000313" key="2">
    <source>
        <dbReference type="Proteomes" id="UP001589609"/>
    </source>
</evidence>
<organism evidence="1 2">
    <name type="scientific">Ectobacillus funiculus</name>
    <dbReference type="NCBI Taxonomy" id="137993"/>
    <lineage>
        <taxon>Bacteria</taxon>
        <taxon>Bacillati</taxon>
        <taxon>Bacillota</taxon>
        <taxon>Bacilli</taxon>
        <taxon>Bacillales</taxon>
        <taxon>Bacillaceae</taxon>
        <taxon>Ectobacillus</taxon>
    </lineage>
</organism>
<protein>
    <submittedName>
        <fullName evidence="1">DUF2306 domain-containing protein</fullName>
    </submittedName>
</protein>
<sequence>MFSHIAFACIALITGCLQFMDNIHLKDPKMHRYIGRIYIISIFISRLKITSSEFTHFENKNTPNKKRYEFSKMPNSYRQTVILLLN</sequence>
<gene>
    <name evidence="1" type="ORF">ACFFMS_05745</name>
</gene>
<dbReference type="InterPro" id="IPR018750">
    <property type="entry name" value="DUF2306_membrane"/>
</dbReference>
<accession>A0ABV5WBR7</accession>
<proteinExistence type="predicted"/>